<organism evidence="1 2">
    <name type="scientific">Citrus x changshan-huyou</name>
    <dbReference type="NCBI Taxonomy" id="2935761"/>
    <lineage>
        <taxon>Eukaryota</taxon>
        <taxon>Viridiplantae</taxon>
        <taxon>Streptophyta</taxon>
        <taxon>Embryophyta</taxon>
        <taxon>Tracheophyta</taxon>
        <taxon>Spermatophyta</taxon>
        <taxon>Magnoliopsida</taxon>
        <taxon>eudicotyledons</taxon>
        <taxon>Gunneridae</taxon>
        <taxon>Pentapetalae</taxon>
        <taxon>rosids</taxon>
        <taxon>malvids</taxon>
        <taxon>Sapindales</taxon>
        <taxon>Rutaceae</taxon>
        <taxon>Aurantioideae</taxon>
        <taxon>Citrus</taxon>
    </lineage>
</organism>
<dbReference type="AlphaFoldDB" id="A0AAP0MJX5"/>
<reference evidence="1 2" key="1">
    <citation type="submission" date="2024-05" db="EMBL/GenBank/DDBJ databases">
        <title>Haplotype-resolved chromosome-level genome assembly of Huyou (Citrus changshanensis).</title>
        <authorList>
            <person name="Miao C."/>
            <person name="Chen W."/>
            <person name="Wu Y."/>
            <person name="Wang L."/>
            <person name="Zhao S."/>
            <person name="Grierson D."/>
            <person name="Xu C."/>
            <person name="Chen K."/>
        </authorList>
    </citation>
    <scope>NUCLEOTIDE SEQUENCE [LARGE SCALE GENOMIC DNA]</scope>
    <source>
        <strain evidence="1">01-14</strain>
        <tissue evidence="1">Leaf</tissue>
    </source>
</reference>
<dbReference type="PANTHER" id="PTHR47087">
    <property type="entry name" value="METHIONINE S-METHYLTRANSFERASE"/>
    <property type="match status" value="1"/>
</dbReference>
<keyword evidence="2" id="KW-1185">Reference proteome</keyword>
<proteinExistence type="predicted"/>
<accession>A0AAP0MJX5</accession>
<dbReference type="Proteomes" id="UP001428341">
    <property type="component" value="Unassembled WGS sequence"/>
</dbReference>
<evidence type="ECO:0000313" key="2">
    <source>
        <dbReference type="Proteomes" id="UP001428341"/>
    </source>
</evidence>
<gene>
    <name evidence="1" type="ORF">WN944_005822</name>
</gene>
<evidence type="ECO:0000313" key="1">
    <source>
        <dbReference type="EMBL" id="KAK9213837.1"/>
    </source>
</evidence>
<sequence>MISTFIYGQVKKIFEFLKNGFHGISSSLDLSFEYDLVADEKIPFLAYLVSVLNEHSFFPYEPPAGSKRFRNLIADFMKCPSPESEEDLLISMKMYRY</sequence>
<comment type="caution">
    <text evidence="1">The sequence shown here is derived from an EMBL/GenBank/DDBJ whole genome shotgun (WGS) entry which is preliminary data.</text>
</comment>
<name>A0AAP0MJX5_9ROSI</name>
<protein>
    <submittedName>
        <fullName evidence="1">Uncharacterized protein</fullName>
    </submittedName>
</protein>
<dbReference type="PANTHER" id="PTHR47087:SF1">
    <property type="entry name" value="METHIONINE S-METHYLTRANSFERASE"/>
    <property type="match status" value="1"/>
</dbReference>
<dbReference type="EMBL" id="JBCGBO010000003">
    <property type="protein sequence ID" value="KAK9213837.1"/>
    <property type="molecule type" value="Genomic_DNA"/>
</dbReference>